<evidence type="ECO:0000313" key="5">
    <source>
        <dbReference type="EMBL" id="ABL97669.1"/>
    </source>
</evidence>
<dbReference type="PROSITE" id="PS50893">
    <property type="entry name" value="ABC_TRANSPORTER_2"/>
    <property type="match status" value="1"/>
</dbReference>
<dbReference type="InterPro" id="IPR051782">
    <property type="entry name" value="ABC_Transporter_VariousFunc"/>
</dbReference>
<dbReference type="EMBL" id="EF089399">
    <property type="protein sequence ID" value="ABL97669.1"/>
    <property type="molecule type" value="Genomic_DNA"/>
</dbReference>
<keyword evidence="3 5" id="KW-0067">ATP-binding</keyword>
<dbReference type="AlphaFoldDB" id="A4GHV8"/>
<sequence>MNKDIVVKAHGVKKNYDNSYALNGIDLEVTSGQILGFLGPNGAGKSTFLQSVLGLINTEGNLEVLGLDPRRDRHKLLKEVCSITDVAVLPKWMTVDQILQYVDGVHPGFDLQKCHSILSKTNIKRSSQVKILSRGMVVQLHLSIVMAINARLLVLDEPTLGLDLVYRKEFYSQLIEDYYDGEKTILISTHQVEEIEGVLSDAVFMNQGRIVMQDSIESINKKFLELRPNRDSLERAKSLRPIHQRVELGREVLLFEDTEQEKLSDLGEVRPPFIADLFMAIMDKTKNGDNA</sequence>
<organism evidence="5">
    <name type="scientific">uncultured marine bacterium EB0_39H12</name>
    <dbReference type="NCBI Taxonomy" id="415437"/>
    <lineage>
        <taxon>Bacteria</taxon>
        <taxon>environmental samples</taxon>
    </lineage>
</organism>
<protein>
    <submittedName>
        <fullName evidence="5">ABC transporter ATP-binding protein</fullName>
    </submittedName>
</protein>
<feature type="domain" description="ABC transporter" evidence="4">
    <location>
        <begin position="7"/>
        <end position="232"/>
    </location>
</feature>
<dbReference type="InterPro" id="IPR003439">
    <property type="entry name" value="ABC_transporter-like_ATP-bd"/>
</dbReference>
<evidence type="ECO:0000256" key="1">
    <source>
        <dbReference type="ARBA" id="ARBA00022448"/>
    </source>
</evidence>
<evidence type="ECO:0000256" key="2">
    <source>
        <dbReference type="ARBA" id="ARBA00022741"/>
    </source>
</evidence>
<dbReference type="PANTHER" id="PTHR42939">
    <property type="entry name" value="ABC TRANSPORTER ATP-BINDING PROTEIN ALBC-RELATED"/>
    <property type="match status" value="1"/>
</dbReference>
<name>A4GHV8_9BACT</name>
<dbReference type="SMART" id="SM00382">
    <property type="entry name" value="AAA"/>
    <property type="match status" value="1"/>
</dbReference>
<accession>A4GHV8</accession>
<dbReference type="Pfam" id="PF00005">
    <property type="entry name" value="ABC_tran"/>
    <property type="match status" value="1"/>
</dbReference>
<keyword evidence="1" id="KW-0813">Transport</keyword>
<dbReference type="GO" id="GO:0005524">
    <property type="term" value="F:ATP binding"/>
    <property type="evidence" value="ECO:0007669"/>
    <property type="project" value="UniProtKB-KW"/>
</dbReference>
<gene>
    <name evidence="5" type="ORF">MBMO_EB0-39H12.0045</name>
</gene>
<dbReference type="GO" id="GO:0016887">
    <property type="term" value="F:ATP hydrolysis activity"/>
    <property type="evidence" value="ECO:0007669"/>
    <property type="project" value="InterPro"/>
</dbReference>
<dbReference type="Gene3D" id="3.40.50.300">
    <property type="entry name" value="P-loop containing nucleotide triphosphate hydrolases"/>
    <property type="match status" value="1"/>
</dbReference>
<dbReference type="SUPFAM" id="SSF52540">
    <property type="entry name" value="P-loop containing nucleoside triphosphate hydrolases"/>
    <property type="match status" value="1"/>
</dbReference>
<evidence type="ECO:0000259" key="4">
    <source>
        <dbReference type="PROSITE" id="PS50893"/>
    </source>
</evidence>
<dbReference type="InterPro" id="IPR027417">
    <property type="entry name" value="P-loop_NTPase"/>
</dbReference>
<dbReference type="PANTHER" id="PTHR42939:SF1">
    <property type="entry name" value="ABC TRANSPORTER ATP-BINDING PROTEIN ALBC-RELATED"/>
    <property type="match status" value="1"/>
</dbReference>
<proteinExistence type="predicted"/>
<reference evidence="5" key="1">
    <citation type="journal article" date="2007" name="Environ. Microbiol.">
        <title>Proteorhodopsin photosystem gene clusters exhibit co-evolutionary trends and shared ancestry among diverse marine microbial phyla.</title>
        <authorList>
            <person name="McCarren J."/>
            <person name="Delong E.F."/>
        </authorList>
    </citation>
    <scope>NUCLEOTIDE SEQUENCE</scope>
</reference>
<evidence type="ECO:0000256" key="3">
    <source>
        <dbReference type="ARBA" id="ARBA00022840"/>
    </source>
</evidence>
<dbReference type="InterPro" id="IPR003593">
    <property type="entry name" value="AAA+_ATPase"/>
</dbReference>
<keyword evidence="2" id="KW-0547">Nucleotide-binding</keyword>
<dbReference type="CDD" id="cd03230">
    <property type="entry name" value="ABC_DR_subfamily_A"/>
    <property type="match status" value="1"/>
</dbReference>